<accession>A0ABM7IF41</accession>
<evidence type="ECO:0000256" key="7">
    <source>
        <dbReference type="SAM" id="Phobius"/>
    </source>
</evidence>
<sequence>MTVPTPTCYRHPSRPTYVSCSRCGRPICPDCMTSAAVGQQCPECVNEGRQSVRQARTHFGGRIAKGSPVTYTLIAVNLVMFVLQHTSAQMQQDLVLWPPGVAVYGQYYRLVTSAFLHYGLAHIVFNMWALWAVGPQLEQWLGRLRFGVLYALSGLGGAVLVYLLSPLNSGTAGASGAIFGLFGATFVLFRRLQLQVRGIALLIVINLVITFVLPAVSSQSISWQGHVGGLVTGTLVAAVFAYIPARQRLLALISVTTVLLVLFVGLVLLRTQQLQTMYGMIPG</sequence>
<evidence type="ECO:0000256" key="2">
    <source>
        <dbReference type="ARBA" id="ARBA00009045"/>
    </source>
</evidence>
<keyword evidence="5 7" id="KW-1133">Transmembrane helix</keyword>
<dbReference type="InterPro" id="IPR022764">
    <property type="entry name" value="Peptidase_S54_rhomboid_dom"/>
</dbReference>
<evidence type="ECO:0000256" key="1">
    <source>
        <dbReference type="ARBA" id="ARBA00004141"/>
    </source>
</evidence>
<proteinExistence type="inferred from homology"/>
<keyword evidence="10" id="KW-1185">Reference proteome</keyword>
<feature type="transmembrane region" description="Helical" evidence="7">
    <location>
        <begin position="196"/>
        <end position="217"/>
    </location>
</feature>
<dbReference type="RefSeq" id="WP_138233165.1">
    <property type="nucleotide sequence ID" value="NZ_AP022577.1"/>
</dbReference>
<keyword evidence="6 7" id="KW-0472">Membrane</keyword>
<dbReference type="CDD" id="cd19756">
    <property type="entry name" value="Bbox2"/>
    <property type="match status" value="1"/>
</dbReference>
<dbReference type="InterPro" id="IPR035952">
    <property type="entry name" value="Rhomboid-like_sf"/>
</dbReference>
<evidence type="ECO:0000313" key="9">
    <source>
        <dbReference type="EMBL" id="BBX85292.1"/>
    </source>
</evidence>
<protein>
    <submittedName>
        <fullName evidence="9">Rhomboid family intramembrane serine protease</fullName>
    </submittedName>
</protein>
<dbReference type="GO" id="GO:0006508">
    <property type="term" value="P:proteolysis"/>
    <property type="evidence" value="ECO:0007669"/>
    <property type="project" value="UniProtKB-KW"/>
</dbReference>
<comment type="subcellular location">
    <subcellularLocation>
        <location evidence="1">Membrane</location>
        <topology evidence="1">Multi-pass membrane protein</topology>
    </subcellularLocation>
</comment>
<evidence type="ECO:0000313" key="10">
    <source>
        <dbReference type="Proteomes" id="UP000465609"/>
    </source>
</evidence>
<dbReference type="PANTHER" id="PTHR43731">
    <property type="entry name" value="RHOMBOID PROTEASE"/>
    <property type="match status" value="1"/>
</dbReference>
<evidence type="ECO:0000256" key="4">
    <source>
        <dbReference type="ARBA" id="ARBA00022801"/>
    </source>
</evidence>
<dbReference type="EMBL" id="AP022577">
    <property type="protein sequence ID" value="BBX85292.1"/>
    <property type="molecule type" value="Genomic_DNA"/>
</dbReference>
<evidence type="ECO:0000256" key="3">
    <source>
        <dbReference type="ARBA" id="ARBA00022692"/>
    </source>
</evidence>
<dbReference type="GO" id="GO:0008233">
    <property type="term" value="F:peptidase activity"/>
    <property type="evidence" value="ECO:0007669"/>
    <property type="project" value="UniProtKB-KW"/>
</dbReference>
<name>A0ABM7IF41_9MYCO</name>
<feature type="transmembrane region" description="Helical" evidence="7">
    <location>
        <begin position="249"/>
        <end position="269"/>
    </location>
</feature>
<keyword evidence="9" id="KW-0645">Protease</keyword>
<feature type="transmembrane region" description="Helical" evidence="7">
    <location>
        <begin position="223"/>
        <end position="242"/>
    </location>
</feature>
<feature type="transmembrane region" description="Helical" evidence="7">
    <location>
        <begin position="170"/>
        <end position="189"/>
    </location>
</feature>
<evidence type="ECO:0000256" key="5">
    <source>
        <dbReference type="ARBA" id="ARBA00022989"/>
    </source>
</evidence>
<dbReference type="Gene3D" id="1.20.1540.10">
    <property type="entry name" value="Rhomboid-like"/>
    <property type="match status" value="1"/>
</dbReference>
<reference evidence="9 10" key="1">
    <citation type="journal article" date="2019" name="Emerg. Microbes Infect.">
        <title>Comprehensive subspecies identification of 175 nontuberculous mycobacteria species based on 7547 genomic profiles.</title>
        <authorList>
            <person name="Matsumoto Y."/>
            <person name="Kinjo T."/>
            <person name="Motooka D."/>
            <person name="Nabeya D."/>
            <person name="Jung N."/>
            <person name="Uechi K."/>
            <person name="Horii T."/>
            <person name="Iida T."/>
            <person name="Fujita J."/>
            <person name="Nakamura S."/>
        </authorList>
    </citation>
    <scope>NUCLEOTIDE SEQUENCE [LARGE SCALE GENOMIC DNA]</scope>
    <source>
        <strain evidence="9 10">JCM 15296</strain>
    </source>
</reference>
<evidence type="ECO:0000259" key="8">
    <source>
        <dbReference type="Pfam" id="PF01694"/>
    </source>
</evidence>
<feature type="transmembrane region" description="Helical" evidence="7">
    <location>
        <begin position="69"/>
        <end position="87"/>
    </location>
</feature>
<evidence type="ECO:0000256" key="6">
    <source>
        <dbReference type="ARBA" id="ARBA00023136"/>
    </source>
</evidence>
<dbReference type="PANTHER" id="PTHR43731:SF14">
    <property type="entry name" value="PRESENILIN-ASSOCIATED RHOMBOID-LIKE PROTEIN, MITOCHONDRIAL"/>
    <property type="match status" value="1"/>
</dbReference>
<dbReference type="Pfam" id="PF01694">
    <property type="entry name" value="Rhomboid"/>
    <property type="match status" value="1"/>
</dbReference>
<feature type="transmembrane region" description="Helical" evidence="7">
    <location>
        <begin position="146"/>
        <end position="164"/>
    </location>
</feature>
<feature type="transmembrane region" description="Helical" evidence="7">
    <location>
        <begin position="107"/>
        <end position="134"/>
    </location>
</feature>
<comment type="similarity">
    <text evidence="2">Belongs to the peptidase S54 family.</text>
</comment>
<dbReference type="Proteomes" id="UP000465609">
    <property type="component" value="Chromosome"/>
</dbReference>
<keyword evidence="4" id="KW-0378">Hydrolase</keyword>
<dbReference type="SUPFAM" id="SSF144091">
    <property type="entry name" value="Rhomboid-like"/>
    <property type="match status" value="1"/>
</dbReference>
<gene>
    <name evidence="9" type="ORF">MAUB_31650</name>
</gene>
<organism evidence="9 10">
    <name type="scientific">Mycolicibacterium aubagnense</name>
    <dbReference type="NCBI Taxonomy" id="319707"/>
    <lineage>
        <taxon>Bacteria</taxon>
        <taxon>Bacillati</taxon>
        <taxon>Actinomycetota</taxon>
        <taxon>Actinomycetes</taxon>
        <taxon>Mycobacteriales</taxon>
        <taxon>Mycobacteriaceae</taxon>
        <taxon>Mycolicibacterium</taxon>
    </lineage>
</organism>
<feature type="domain" description="Peptidase S54 rhomboid" evidence="8">
    <location>
        <begin position="105"/>
        <end position="241"/>
    </location>
</feature>
<keyword evidence="3 7" id="KW-0812">Transmembrane</keyword>
<dbReference type="InterPro" id="IPR050925">
    <property type="entry name" value="Rhomboid_protease_S54"/>
</dbReference>